<evidence type="ECO:0000256" key="2">
    <source>
        <dbReference type="SAM" id="SignalP"/>
    </source>
</evidence>
<feature type="signal peptide" evidence="2">
    <location>
        <begin position="1"/>
        <end position="18"/>
    </location>
</feature>
<comment type="similarity">
    <text evidence="1">Belongs to the UPF0065 (bug) family.</text>
</comment>
<dbReference type="Gene3D" id="3.40.190.150">
    <property type="entry name" value="Bordetella uptake gene, domain 1"/>
    <property type="match status" value="1"/>
</dbReference>
<dbReference type="InterPro" id="IPR042100">
    <property type="entry name" value="Bug_dom1"/>
</dbReference>
<feature type="chain" id="PRO_5030166684" description="Tripartite tricarboxylate transporter substrate binding protein" evidence="2">
    <location>
        <begin position="19"/>
        <end position="336"/>
    </location>
</feature>
<dbReference type="InterPro" id="IPR005064">
    <property type="entry name" value="BUG"/>
</dbReference>
<gene>
    <name evidence="3" type="ORF">CLOHYLEM_05035</name>
</gene>
<dbReference type="PANTHER" id="PTHR42928:SF5">
    <property type="entry name" value="BLR1237 PROTEIN"/>
    <property type="match status" value="1"/>
</dbReference>
<comment type="caution">
    <text evidence="3">The sequence shown here is derived from an EMBL/GenBank/DDBJ whole genome shotgun (WGS) entry which is preliminary data.</text>
</comment>
<keyword evidence="2" id="KW-0732">Signal</keyword>
<dbReference type="Proteomes" id="UP000004893">
    <property type="component" value="Unassembled WGS sequence"/>
</dbReference>
<dbReference type="PANTHER" id="PTHR42928">
    <property type="entry name" value="TRICARBOXYLATE-BINDING PROTEIN"/>
    <property type="match status" value="1"/>
</dbReference>
<dbReference type="Gene3D" id="3.40.190.10">
    <property type="entry name" value="Periplasmic binding protein-like II"/>
    <property type="match status" value="1"/>
</dbReference>
<evidence type="ECO:0008006" key="5">
    <source>
        <dbReference type="Google" id="ProtNLM"/>
    </source>
</evidence>
<dbReference type="eggNOG" id="COG3181">
    <property type="taxonomic scope" value="Bacteria"/>
</dbReference>
<evidence type="ECO:0000256" key="1">
    <source>
        <dbReference type="ARBA" id="ARBA00006987"/>
    </source>
</evidence>
<dbReference type="PIRSF" id="PIRSF017082">
    <property type="entry name" value="YflP"/>
    <property type="match status" value="1"/>
</dbReference>
<evidence type="ECO:0000313" key="3">
    <source>
        <dbReference type="EMBL" id="EEG75074.1"/>
    </source>
</evidence>
<dbReference type="OrthoDB" id="8880247at2"/>
<dbReference type="CDD" id="cd07012">
    <property type="entry name" value="PBP2_Bug_TTT"/>
    <property type="match status" value="1"/>
</dbReference>
<organism evidence="3 4">
    <name type="scientific">[Clostridium] hylemonae DSM 15053</name>
    <dbReference type="NCBI Taxonomy" id="553973"/>
    <lineage>
        <taxon>Bacteria</taxon>
        <taxon>Bacillati</taxon>
        <taxon>Bacillota</taxon>
        <taxon>Clostridia</taxon>
        <taxon>Lachnospirales</taxon>
        <taxon>Lachnospiraceae</taxon>
    </lineage>
</organism>
<keyword evidence="4" id="KW-1185">Reference proteome</keyword>
<dbReference type="Pfam" id="PF03401">
    <property type="entry name" value="TctC"/>
    <property type="match status" value="1"/>
</dbReference>
<reference evidence="3" key="1">
    <citation type="submission" date="2009-02" db="EMBL/GenBank/DDBJ databases">
        <authorList>
            <person name="Fulton L."/>
            <person name="Clifton S."/>
            <person name="Fulton B."/>
            <person name="Xu J."/>
            <person name="Minx P."/>
            <person name="Pepin K.H."/>
            <person name="Johnson M."/>
            <person name="Bhonagiri V."/>
            <person name="Nash W.E."/>
            <person name="Mardis E.R."/>
            <person name="Wilson R.K."/>
        </authorList>
    </citation>
    <scope>NUCLEOTIDE SEQUENCE [LARGE SCALE GENOMIC DNA]</scope>
    <source>
        <strain evidence="3">DSM 15053</strain>
    </source>
</reference>
<protein>
    <recommendedName>
        <fullName evidence="5">Tripartite tricarboxylate transporter substrate binding protein</fullName>
    </recommendedName>
</protein>
<dbReference type="SUPFAM" id="SSF53850">
    <property type="entry name" value="Periplasmic binding protein-like II"/>
    <property type="match status" value="1"/>
</dbReference>
<evidence type="ECO:0000313" key="4">
    <source>
        <dbReference type="Proteomes" id="UP000004893"/>
    </source>
</evidence>
<sequence length="336" mass="35870">MRKILSFVLILAMVGSLAAGCGKKEEKDASSDKKEGTELDYPKQNINTIIQFSAGGPTDLSVRAALDAAGPKLPSGVNFMASNVTGGAGLVGLNQVATSKTDGYTLGCINVDLAINYALGRTDMSPEDFVPLACSIGDPYALVVKSDAPYDTMEEFVEYVKAHPGEVSIGDSGVGAAPYLSAVAVADYFDLDYKQVSYDGSSDAVTAVVGGHIDGTYTQLSPAMGQLEAGGLKAIATLSNDRIEAWPDIPTVKETYPDVDFEILGWVFISAYKGTDPEICGYLEDVLGEAVKSEEFQTTLKELNMQNIPMTTEEAQEFIAEQLAFYKELCKDIKVE</sequence>
<accession>C0BYZ6</accession>
<proteinExistence type="inferred from homology"/>
<dbReference type="EMBL" id="ABYI02000018">
    <property type="protein sequence ID" value="EEG75074.1"/>
    <property type="molecule type" value="Genomic_DNA"/>
</dbReference>
<dbReference type="STRING" id="553973.CLOHYLEM_05035"/>
<dbReference type="HOGENOM" id="CLU_045683_1_2_9"/>
<dbReference type="AlphaFoldDB" id="C0BYZ6"/>
<dbReference type="PROSITE" id="PS51257">
    <property type="entry name" value="PROKAR_LIPOPROTEIN"/>
    <property type="match status" value="1"/>
</dbReference>
<reference evidence="3" key="2">
    <citation type="submission" date="2013-06" db="EMBL/GenBank/DDBJ databases">
        <title>Draft genome sequence of Clostridium hylemonae (DSM 15053).</title>
        <authorList>
            <person name="Sudarsanam P."/>
            <person name="Ley R."/>
            <person name="Guruge J."/>
            <person name="Turnbaugh P.J."/>
            <person name="Mahowald M."/>
            <person name="Liep D."/>
            <person name="Gordon J."/>
        </authorList>
    </citation>
    <scope>NUCLEOTIDE SEQUENCE</scope>
    <source>
        <strain evidence="3">DSM 15053</strain>
    </source>
</reference>
<name>C0BYZ6_9FIRM</name>
<dbReference type="RefSeq" id="WP_006442370.1">
    <property type="nucleotide sequence ID" value="NZ_CP036524.1"/>
</dbReference>